<protein>
    <submittedName>
        <fullName evidence="1">Uncharacterized protein</fullName>
    </submittedName>
</protein>
<name>A0A844QHX6_9HYPH</name>
<gene>
    <name evidence="1" type="ORF">GN330_10015</name>
</gene>
<dbReference type="RefSeq" id="WP_156712524.1">
    <property type="nucleotide sequence ID" value="NZ_WPHG01000002.1"/>
</dbReference>
<sequence length="143" mass="15477">MSLTVLVAIVVIGIMAVVVAVHMTGGTREAELTSEAEARRRFAEDFPNETIVEVVVTKPPTAAFLLLESTRTGIVQAVGMHFLTRIVRPADLTVVDADGAALCLRTRDFTWSGGRFVFAGAPEAQRIAQRLSPANRNEQRKSA</sequence>
<dbReference type="AlphaFoldDB" id="A0A844QHX6"/>
<accession>A0A844QHX6</accession>
<dbReference type="Proteomes" id="UP000463224">
    <property type="component" value="Unassembled WGS sequence"/>
</dbReference>
<reference evidence="1 2" key="1">
    <citation type="submission" date="2019-12" db="EMBL/GenBank/DDBJ databases">
        <title>Nitratireductor arenosus sp. nov., Isolated from sea sand, Jeju island, South Korea.</title>
        <authorList>
            <person name="Kim W."/>
        </authorList>
    </citation>
    <scope>NUCLEOTIDE SEQUENCE [LARGE SCALE GENOMIC DNA]</scope>
    <source>
        <strain evidence="1 2">CAU 1489</strain>
    </source>
</reference>
<comment type="caution">
    <text evidence="1">The sequence shown here is derived from an EMBL/GenBank/DDBJ whole genome shotgun (WGS) entry which is preliminary data.</text>
</comment>
<evidence type="ECO:0000313" key="2">
    <source>
        <dbReference type="Proteomes" id="UP000463224"/>
    </source>
</evidence>
<keyword evidence="2" id="KW-1185">Reference proteome</keyword>
<evidence type="ECO:0000313" key="1">
    <source>
        <dbReference type="EMBL" id="MVA97580.1"/>
    </source>
</evidence>
<organism evidence="1 2">
    <name type="scientific">Nitratireductor arenosus</name>
    <dbReference type="NCBI Taxonomy" id="2682096"/>
    <lineage>
        <taxon>Bacteria</taxon>
        <taxon>Pseudomonadati</taxon>
        <taxon>Pseudomonadota</taxon>
        <taxon>Alphaproteobacteria</taxon>
        <taxon>Hyphomicrobiales</taxon>
        <taxon>Phyllobacteriaceae</taxon>
        <taxon>Nitratireductor</taxon>
    </lineage>
</organism>
<dbReference type="EMBL" id="WPHG01000002">
    <property type="protein sequence ID" value="MVA97580.1"/>
    <property type="molecule type" value="Genomic_DNA"/>
</dbReference>
<proteinExistence type="predicted"/>